<keyword evidence="2" id="KW-1185">Reference proteome</keyword>
<organism evidence="1 2">
    <name type="scientific">Persea americana</name>
    <name type="common">Avocado</name>
    <dbReference type="NCBI Taxonomy" id="3435"/>
    <lineage>
        <taxon>Eukaryota</taxon>
        <taxon>Viridiplantae</taxon>
        <taxon>Streptophyta</taxon>
        <taxon>Embryophyta</taxon>
        <taxon>Tracheophyta</taxon>
        <taxon>Spermatophyta</taxon>
        <taxon>Magnoliopsida</taxon>
        <taxon>Magnoliidae</taxon>
        <taxon>Laurales</taxon>
        <taxon>Lauraceae</taxon>
        <taxon>Persea</taxon>
    </lineage>
</organism>
<reference evidence="1 2" key="1">
    <citation type="journal article" date="2022" name="Hortic Res">
        <title>A haplotype resolved chromosomal level avocado genome allows analysis of novel avocado genes.</title>
        <authorList>
            <person name="Nath O."/>
            <person name="Fletcher S.J."/>
            <person name="Hayward A."/>
            <person name="Shaw L.M."/>
            <person name="Masouleh A.K."/>
            <person name="Furtado A."/>
            <person name="Henry R.J."/>
            <person name="Mitter N."/>
        </authorList>
    </citation>
    <scope>NUCLEOTIDE SEQUENCE [LARGE SCALE GENOMIC DNA]</scope>
    <source>
        <strain evidence="2">cv. Hass</strain>
    </source>
</reference>
<name>A0ACC2L4X2_PERAE</name>
<comment type="caution">
    <text evidence="1">The sequence shown here is derived from an EMBL/GenBank/DDBJ whole genome shotgun (WGS) entry which is preliminary data.</text>
</comment>
<sequence>MAKDVVTIKNEILTVGETCTNMESSHKVEEGRSLKQIQDDVFLDFQKKVTLNKHEKQDTDACSSVGNPELHRLLAGFAYMEPISCFNAGSPFTTLCIPNKGGTDVTAEKWVPLIEVPVYSLKLFLEKKKRKGFSILGLEQTANSTPLDQYSFPKKTVLVLGREKEGIPVDIIHMLDACIEIPQLGVIRSLNVHVSGAIALWEYTRQQRMKKC</sequence>
<dbReference type="Proteomes" id="UP001234297">
    <property type="component" value="Chromosome 6"/>
</dbReference>
<dbReference type="EMBL" id="CM056814">
    <property type="protein sequence ID" value="KAJ8628494.1"/>
    <property type="molecule type" value="Genomic_DNA"/>
</dbReference>
<gene>
    <name evidence="1" type="ORF">MRB53_021801</name>
</gene>
<proteinExistence type="predicted"/>
<evidence type="ECO:0000313" key="1">
    <source>
        <dbReference type="EMBL" id="KAJ8628494.1"/>
    </source>
</evidence>
<evidence type="ECO:0000313" key="2">
    <source>
        <dbReference type="Proteomes" id="UP001234297"/>
    </source>
</evidence>
<protein>
    <submittedName>
        <fullName evidence="1">Uncharacterized protein</fullName>
    </submittedName>
</protein>
<accession>A0ACC2L4X2</accession>